<dbReference type="Pfam" id="PF16747">
    <property type="entry name" value="Adhesin_E"/>
    <property type="match status" value="1"/>
</dbReference>
<dbReference type="Proteomes" id="UP001163283">
    <property type="component" value="Chromosome"/>
</dbReference>
<evidence type="ECO:0000259" key="1">
    <source>
        <dbReference type="Pfam" id="PF16747"/>
    </source>
</evidence>
<reference evidence="2 3" key="1">
    <citation type="journal article" date="2022" name="BMC Microbiol.">
        <title>Whole genome sequencing of Moraxella bovis strains from North America reveals two genotypes with different genetic determinants.</title>
        <authorList>
            <person name="Wynn E.L."/>
            <person name="Hille M.M."/>
            <person name="Loy J.D."/>
            <person name="Schuller G."/>
            <person name="Kuhn K.L."/>
            <person name="Dickey A.M."/>
            <person name="Bono J.L."/>
            <person name="Clawson M.L."/>
        </authorList>
    </citation>
    <scope>NUCLEOTIDE SEQUENCE [LARGE SCALE GENOMIC DNA]</scope>
    <source>
        <strain evidence="2 3">SAM57978</strain>
    </source>
</reference>
<dbReference type="InterPro" id="IPR031939">
    <property type="entry name" value="Adhesin_E-like"/>
</dbReference>
<organism evidence="2 3">
    <name type="scientific">Moraxella bovis</name>
    <dbReference type="NCBI Taxonomy" id="476"/>
    <lineage>
        <taxon>Bacteria</taxon>
        <taxon>Pseudomonadati</taxon>
        <taxon>Pseudomonadota</taxon>
        <taxon>Gammaproteobacteria</taxon>
        <taxon>Moraxellales</taxon>
        <taxon>Moraxellaceae</taxon>
        <taxon>Moraxella</taxon>
    </lineage>
</organism>
<dbReference type="EMBL" id="CP087781">
    <property type="protein sequence ID" value="UZA51554.1"/>
    <property type="molecule type" value="Genomic_DNA"/>
</dbReference>
<dbReference type="GeneID" id="77187256"/>
<sequence length="184" mass="21330">MLSFGWFKDWSNYCIIGENFWQIKNQIQVNLMKKLMLLSLLLASSQVAMTVNWVNTGVTGEQKQIIWIDIDSISGYYFNNYDKNNYYVTAWLKFDYPTSQKLRDGRSYHQVKELWYFDCLAGKSNYGDVVFYASNGNLVVSGKNNHLSTYSSSNWDRIVPDTVADGLSKTTCNFYNIKSAYQTK</sequence>
<feature type="domain" description="Surface-adhesin protein E-like" evidence="1">
    <location>
        <begin position="53"/>
        <end position="173"/>
    </location>
</feature>
<dbReference type="AlphaFoldDB" id="A0AAX3EU81"/>
<evidence type="ECO:0000313" key="3">
    <source>
        <dbReference type="Proteomes" id="UP001163283"/>
    </source>
</evidence>
<accession>A0AAX3EU81</accession>
<protein>
    <recommendedName>
        <fullName evidence="1">Surface-adhesin protein E-like domain-containing protein</fullName>
    </recommendedName>
</protein>
<gene>
    <name evidence="2" type="ORF">LP129_13925</name>
</gene>
<name>A0AAX3EU81_MORBO</name>
<evidence type="ECO:0000313" key="2">
    <source>
        <dbReference type="EMBL" id="UZA51554.1"/>
    </source>
</evidence>
<dbReference type="RefSeq" id="WP_228157736.1">
    <property type="nucleotide sequence ID" value="NZ_CP030241.1"/>
</dbReference>
<proteinExistence type="predicted"/>